<name>A0A8J3FUT1_9PSEU</name>
<reference evidence="2" key="1">
    <citation type="journal article" date="2014" name="Int. J. Syst. Evol. Microbiol.">
        <title>Complete genome sequence of Corynebacterium casei LMG S-19264T (=DSM 44701T), isolated from a smear-ripened cheese.</title>
        <authorList>
            <consortium name="US DOE Joint Genome Institute (JGI-PGF)"/>
            <person name="Walter F."/>
            <person name="Albersmeier A."/>
            <person name="Kalinowski J."/>
            <person name="Ruckert C."/>
        </authorList>
    </citation>
    <scope>NUCLEOTIDE SEQUENCE</scope>
    <source>
        <strain evidence="2">CGMCC 4.5737</strain>
    </source>
</reference>
<comment type="caution">
    <text evidence="2">The sequence shown here is derived from an EMBL/GenBank/DDBJ whole genome shotgun (WGS) entry which is preliminary data.</text>
</comment>
<dbReference type="SUPFAM" id="SSF53474">
    <property type="entry name" value="alpha/beta-Hydrolases"/>
    <property type="match status" value="1"/>
</dbReference>
<keyword evidence="2" id="KW-0378">Hydrolase</keyword>
<evidence type="ECO:0000259" key="1">
    <source>
        <dbReference type="Pfam" id="PF12697"/>
    </source>
</evidence>
<proteinExistence type="predicted"/>
<dbReference type="InterPro" id="IPR029058">
    <property type="entry name" value="AB_hydrolase_fold"/>
</dbReference>
<dbReference type="EMBL" id="BMMK01000005">
    <property type="protein sequence ID" value="GGM46063.1"/>
    <property type="molecule type" value="Genomic_DNA"/>
</dbReference>
<evidence type="ECO:0000313" key="2">
    <source>
        <dbReference type="EMBL" id="GGM46063.1"/>
    </source>
</evidence>
<dbReference type="AlphaFoldDB" id="A0A8J3FUT1"/>
<dbReference type="InterPro" id="IPR050471">
    <property type="entry name" value="AB_hydrolase"/>
</dbReference>
<reference evidence="2" key="2">
    <citation type="submission" date="2020-09" db="EMBL/GenBank/DDBJ databases">
        <authorList>
            <person name="Sun Q."/>
            <person name="Zhou Y."/>
        </authorList>
    </citation>
    <scope>NUCLEOTIDE SEQUENCE</scope>
    <source>
        <strain evidence="2">CGMCC 4.5737</strain>
    </source>
</reference>
<accession>A0A8J3FUT1</accession>
<dbReference type="Pfam" id="PF12697">
    <property type="entry name" value="Abhydrolase_6"/>
    <property type="match status" value="1"/>
</dbReference>
<dbReference type="PANTHER" id="PTHR43433">
    <property type="entry name" value="HYDROLASE, ALPHA/BETA FOLD FAMILY PROTEIN"/>
    <property type="match status" value="1"/>
</dbReference>
<organism evidence="2 3">
    <name type="scientific">Longimycelium tulufanense</name>
    <dbReference type="NCBI Taxonomy" id="907463"/>
    <lineage>
        <taxon>Bacteria</taxon>
        <taxon>Bacillati</taxon>
        <taxon>Actinomycetota</taxon>
        <taxon>Actinomycetes</taxon>
        <taxon>Pseudonocardiales</taxon>
        <taxon>Pseudonocardiaceae</taxon>
        <taxon>Longimycelium</taxon>
    </lineage>
</organism>
<sequence>MLAWAEWGPPDGIPVLLCPGAATSRRMGFGAGVVAPLGVRLVSVDRPGLGASDPLPGRTLWDWAADTRALAEVRGLAGVGVVGYSQGAPFALACAADGPASAAAVVSGCDELAAPGFARSLLPEVRDMVTHAARDPAAAEADFAAFGNAETLWRLITGTSSEVDRAIYRQPAFERAFRRAMAEAFIQGPAGYGRDTLLSMTRWPFDPADITVPVDLWYGQQDTSPTHSPDLGATLAGRLRTARHHVVPDAGGALLWTHARQILRSLLELLQD</sequence>
<protein>
    <submittedName>
        <fullName evidence="2">Alpha/beta hydrolase</fullName>
    </submittedName>
</protein>
<dbReference type="PANTHER" id="PTHR43433:SF10">
    <property type="entry name" value="AB HYDROLASE-1 DOMAIN-CONTAINING PROTEIN"/>
    <property type="match status" value="1"/>
</dbReference>
<dbReference type="Gene3D" id="3.40.50.1820">
    <property type="entry name" value="alpha/beta hydrolase"/>
    <property type="match status" value="1"/>
</dbReference>
<dbReference type="GO" id="GO:0016787">
    <property type="term" value="F:hydrolase activity"/>
    <property type="evidence" value="ECO:0007669"/>
    <property type="project" value="UniProtKB-KW"/>
</dbReference>
<gene>
    <name evidence="2" type="ORF">GCM10012275_16310</name>
</gene>
<dbReference type="Proteomes" id="UP000637578">
    <property type="component" value="Unassembled WGS sequence"/>
</dbReference>
<dbReference type="InterPro" id="IPR000073">
    <property type="entry name" value="AB_hydrolase_1"/>
</dbReference>
<evidence type="ECO:0000313" key="3">
    <source>
        <dbReference type="Proteomes" id="UP000637578"/>
    </source>
</evidence>
<feature type="domain" description="AB hydrolase-1" evidence="1">
    <location>
        <begin position="15"/>
        <end position="251"/>
    </location>
</feature>
<keyword evidence="3" id="KW-1185">Reference proteome</keyword>